<proteinExistence type="predicted"/>
<feature type="region of interest" description="Disordered" evidence="2">
    <location>
        <begin position="1"/>
        <end position="26"/>
    </location>
</feature>
<dbReference type="HOGENOM" id="CLU_195656_0_0_1"/>
<accession>M3J252</accession>
<dbReference type="GO" id="GO:0005886">
    <property type="term" value="C:plasma membrane"/>
    <property type="evidence" value="ECO:0007669"/>
    <property type="project" value="TreeGrafter"/>
</dbReference>
<dbReference type="EMBL" id="AOGT01002257">
    <property type="protein sequence ID" value="EMG45948.1"/>
    <property type="molecule type" value="Genomic_DNA"/>
</dbReference>
<dbReference type="PANTHER" id="PTHR32361">
    <property type="entry name" value="FERRIC/CUPRIC REDUCTASE TRANSMEMBRANE COMPONENT"/>
    <property type="match status" value="1"/>
</dbReference>
<dbReference type="InterPro" id="IPR051410">
    <property type="entry name" value="Ferric/Cupric_Reductase"/>
</dbReference>
<dbReference type="GO" id="GO:0006879">
    <property type="term" value="P:intracellular iron ion homeostasis"/>
    <property type="evidence" value="ECO:0007669"/>
    <property type="project" value="TreeGrafter"/>
</dbReference>
<dbReference type="PANTHER" id="PTHR32361:SF9">
    <property type="entry name" value="FERRIC REDUCTASE TRANSMEMBRANE COMPONENT 3-RELATED"/>
    <property type="match status" value="1"/>
</dbReference>
<organism evidence="3 4">
    <name type="scientific">Candida maltosa (strain Xu316)</name>
    <name type="common">Yeast</name>
    <dbReference type="NCBI Taxonomy" id="1245528"/>
    <lineage>
        <taxon>Eukaryota</taxon>
        <taxon>Fungi</taxon>
        <taxon>Dikarya</taxon>
        <taxon>Ascomycota</taxon>
        <taxon>Saccharomycotina</taxon>
        <taxon>Pichiomycetes</taxon>
        <taxon>Debaryomycetaceae</taxon>
        <taxon>Candida/Lodderomyces clade</taxon>
        <taxon>Candida</taxon>
    </lineage>
</organism>
<feature type="compositionally biased region" description="Acidic residues" evidence="2">
    <location>
        <begin position="1"/>
        <end position="14"/>
    </location>
</feature>
<reference evidence="3 4" key="1">
    <citation type="submission" date="2013-02" db="EMBL/GenBank/DDBJ databases">
        <title>Genome sequence of Candida maltosa Xu316, a potential industrial strain for xylitol and ethanol production.</title>
        <authorList>
            <person name="Yu J."/>
            <person name="Wang Q."/>
            <person name="Geng X."/>
            <person name="Bao W."/>
            <person name="He P."/>
            <person name="Cai J."/>
        </authorList>
    </citation>
    <scope>NUCLEOTIDE SEQUENCE [LARGE SCALE GENOMIC DNA]</scope>
    <source>
        <strain evidence="4">Xu316</strain>
    </source>
</reference>
<protein>
    <submittedName>
        <fullName evidence="3">Uncharacterized protein</fullName>
    </submittedName>
</protein>
<gene>
    <name evidence="3" type="ORF">G210_3829</name>
</gene>
<dbReference type="GO" id="GO:0015677">
    <property type="term" value="P:copper ion import"/>
    <property type="evidence" value="ECO:0007669"/>
    <property type="project" value="TreeGrafter"/>
</dbReference>
<name>M3J252_CANMX</name>
<evidence type="ECO:0000256" key="2">
    <source>
        <dbReference type="SAM" id="MobiDB-lite"/>
    </source>
</evidence>
<keyword evidence="4" id="KW-1185">Reference proteome</keyword>
<dbReference type="GO" id="GO:0006826">
    <property type="term" value="P:iron ion transport"/>
    <property type="evidence" value="ECO:0007669"/>
    <property type="project" value="TreeGrafter"/>
</dbReference>
<sequence length="81" mass="9095">IATDLTDDEEAQEQEQEKKSDTEERPDFYQIVGEEISQSPGPLAIASCAHGSMVDDVRKAVVDFLGTSPYRVELFEQMQNM</sequence>
<comment type="caution">
    <text evidence="3">The sequence shown here is derived from an EMBL/GenBank/DDBJ whole genome shotgun (WGS) entry which is preliminary data.</text>
</comment>
<keyword evidence="1" id="KW-0813">Transport</keyword>
<dbReference type="AlphaFoldDB" id="M3J252"/>
<feature type="compositionally biased region" description="Basic and acidic residues" evidence="2">
    <location>
        <begin position="15"/>
        <end position="26"/>
    </location>
</feature>
<dbReference type="GO" id="GO:0000293">
    <property type="term" value="F:ferric-chelate reductase activity"/>
    <property type="evidence" value="ECO:0007669"/>
    <property type="project" value="TreeGrafter"/>
</dbReference>
<dbReference type="Gene3D" id="3.40.50.80">
    <property type="entry name" value="Nucleotide-binding domain of ferredoxin-NADP reductase (FNR) module"/>
    <property type="match status" value="1"/>
</dbReference>
<dbReference type="Proteomes" id="UP000011777">
    <property type="component" value="Unassembled WGS sequence"/>
</dbReference>
<evidence type="ECO:0000256" key="1">
    <source>
        <dbReference type="ARBA" id="ARBA00022448"/>
    </source>
</evidence>
<evidence type="ECO:0000313" key="4">
    <source>
        <dbReference type="Proteomes" id="UP000011777"/>
    </source>
</evidence>
<feature type="non-terminal residue" evidence="3">
    <location>
        <position position="1"/>
    </location>
</feature>
<dbReference type="OrthoDB" id="167398at2759"/>
<evidence type="ECO:0000313" key="3">
    <source>
        <dbReference type="EMBL" id="EMG45948.1"/>
    </source>
</evidence>
<dbReference type="InterPro" id="IPR039261">
    <property type="entry name" value="FNR_nucleotide-bd"/>
</dbReference>
<dbReference type="STRING" id="1245528.M3J252"/>